<organism evidence="2 3">
    <name type="scientific">Malus baccata</name>
    <name type="common">Siberian crab apple</name>
    <name type="synonym">Pyrus baccata</name>
    <dbReference type="NCBI Taxonomy" id="106549"/>
    <lineage>
        <taxon>Eukaryota</taxon>
        <taxon>Viridiplantae</taxon>
        <taxon>Streptophyta</taxon>
        <taxon>Embryophyta</taxon>
        <taxon>Tracheophyta</taxon>
        <taxon>Spermatophyta</taxon>
        <taxon>Magnoliopsida</taxon>
        <taxon>eudicotyledons</taxon>
        <taxon>Gunneridae</taxon>
        <taxon>Pentapetalae</taxon>
        <taxon>rosids</taxon>
        <taxon>fabids</taxon>
        <taxon>Rosales</taxon>
        <taxon>Rosaceae</taxon>
        <taxon>Amygdaloideae</taxon>
        <taxon>Maleae</taxon>
        <taxon>Malus</taxon>
    </lineage>
</organism>
<evidence type="ECO:0000313" key="2">
    <source>
        <dbReference type="EMBL" id="TQE11311.1"/>
    </source>
</evidence>
<proteinExistence type="predicted"/>
<dbReference type="Proteomes" id="UP000315295">
    <property type="component" value="Unassembled WGS sequence"/>
</dbReference>
<gene>
    <name evidence="2" type="ORF">C1H46_003045</name>
</gene>
<evidence type="ECO:0000256" key="1">
    <source>
        <dbReference type="SAM" id="MobiDB-lite"/>
    </source>
</evidence>
<comment type="caution">
    <text evidence="2">The sequence shown here is derived from an EMBL/GenBank/DDBJ whole genome shotgun (WGS) entry which is preliminary data.</text>
</comment>
<sequence length="112" mass="12402">MKIKETQAPNPTNRPRGKAGQPSELLLKTTSHNPHEATQIQILVDTASPTLRPLAQKTPLRTQIRKEPRAQPGIALEHTPLKTLIVTLSPCQTHKQLGPRRGTEIRLPAFAK</sequence>
<keyword evidence="3" id="KW-1185">Reference proteome</keyword>
<protein>
    <submittedName>
        <fullName evidence="2">Uncharacterized protein</fullName>
    </submittedName>
</protein>
<dbReference type="AlphaFoldDB" id="A0A540NJX0"/>
<evidence type="ECO:0000313" key="3">
    <source>
        <dbReference type="Proteomes" id="UP000315295"/>
    </source>
</evidence>
<name>A0A540NJX0_MALBA</name>
<accession>A0A540NJX0</accession>
<dbReference type="EMBL" id="VIEB01000031">
    <property type="protein sequence ID" value="TQE11311.1"/>
    <property type="molecule type" value="Genomic_DNA"/>
</dbReference>
<reference evidence="2 3" key="1">
    <citation type="journal article" date="2019" name="G3 (Bethesda)">
        <title>Sequencing of a Wild Apple (Malus baccata) Genome Unravels the Differences Between Cultivated and Wild Apple Species Regarding Disease Resistance and Cold Tolerance.</title>
        <authorList>
            <person name="Chen X."/>
        </authorList>
    </citation>
    <scope>NUCLEOTIDE SEQUENCE [LARGE SCALE GENOMIC DNA]</scope>
    <source>
        <strain evidence="3">cv. Shandingzi</strain>
        <tissue evidence="2">Leaves</tissue>
    </source>
</reference>
<feature type="region of interest" description="Disordered" evidence="1">
    <location>
        <begin position="1"/>
        <end position="34"/>
    </location>
</feature>